<protein>
    <submittedName>
        <fullName evidence="4">Uncharacterized protein DUF5117</fullName>
    </submittedName>
</protein>
<dbReference type="Proteomes" id="UP000256310">
    <property type="component" value="Unassembled WGS sequence"/>
</dbReference>
<proteinExistence type="predicted"/>
<evidence type="ECO:0000256" key="1">
    <source>
        <dbReference type="SAM" id="SignalP"/>
    </source>
</evidence>
<dbReference type="CDD" id="cd04276">
    <property type="entry name" value="ZnMc_MMP_like_2"/>
    <property type="match status" value="1"/>
</dbReference>
<evidence type="ECO:0000313" key="4">
    <source>
        <dbReference type="EMBL" id="RED15248.1"/>
    </source>
</evidence>
<sequence>MRRYGRTLLLVLALAGASSPVLAAATAQEVLAGTERQDGLLPVHVDRREGEVFLRLPPPDANGLAGRFIYVSGLETGLGSAPLGLDRAVSQGARMLVFRRVGNRVLAEVENERFRAATGTPEEQRAVRESFAYSTIWRGEVAAETADGGFLVNVAPFLARDDLQLAGALSEGDRSFSFQSDLSVADTNFIRVFPRNIEMRARLTFTAANPGDEIGNITPVSGNLSFVVRHSLIALPEPGYQPRRFDPRAGSFAMQVVDYSAPLGQPVVYELANRFRLDRTDPAAERSPVSNPITFYIDRGAPEPIRTALREGVSWWRDAFDAAGFIDAFRVEMLPENADPLDIRYNVVNWVNRATRGWSYGQVIEDPRTGEIIKGQVLLGSLRVRQDIMIFEALVGAGLTGTGDPNDPISAALARIRQLGAHEVGHAIGLAHNFAGSAQGRYSVMDYPAPRVRLVDGLPDISDAYGVGVGRWDRFAVNWLYGAQTDAEAAPIMAAGLAEGLRYVGDGESRSVGDAHPVGSLWDDYADPVAELDRIMEVRRVAVSRFGPAAIGAGQPLSQLRRAFVPIWLLHRYQVEAASKVLGGVDFNYALNGDGLERATPVAAESQRAALDALLRTLDPQALGVPDTVLPYLSNAYSGNNDRQTSIEIFPTAGGPVFDPLKATELGAVVSLAGLLAPDRLNRLEIQSQSADIPGAHEVIDAVIGRTFGFTGRESDAGVRRRIATTTALALARVQRDAGLSPTIALALSDRLDSLADALDGRGSDVHAQWRRGLGNLLRDREALNAAIADEDRLPRVPPGMPIG</sequence>
<dbReference type="SUPFAM" id="SSF55486">
    <property type="entry name" value="Metalloproteases ('zincins'), catalytic domain"/>
    <property type="match status" value="1"/>
</dbReference>
<dbReference type="EMBL" id="QRDP01000004">
    <property type="protein sequence ID" value="RED15248.1"/>
    <property type="molecule type" value="Genomic_DNA"/>
</dbReference>
<dbReference type="PANTHER" id="PTHR38478:SF1">
    <property type="entry name" value="ZINC DEPENDENT METALLOPROTEASE DOMAIN LIPOPROTEIN"/>
    <property type="match status" value="1"/>
</dbReference>
<reference evidence="4 5" key="1">
    <citation type="submission" date="2018-07" db="EMBL/GenBank/DDBJ databases">
        <title>Genomic Encyclopedia of Type Strains, Phase IV (KMG-IV): sequencing the most valuable type-strain genomes for metagenomic binning, comparative biology and taxonomic classification.</title>
        <authorList>
            <person name="Goeker M."/>
        </authorList>
    </citation>
    <scope>NUCLEOTIDE SEQUENCE [LARGE SCALE GENOMIC DNA]</scope>
    <source>
        <strain evidence="4 5">DSM 26725</strain>
    </source>
</reference>
<evidence type="ECO:0000259" key="2">
    <source>
        <dbReference type="Pfam" id="PF16313"/>
    </source>
</evidence>
<keyword evidence="1" id="KW-0732">Signal</keyword>
<comment type="caution">
    <text evidence="4">The sequence shown here is derived from an EMBL/GenBank/DDBJ whole genome shotgun (WGS) entry which is preliminary data.</text>
</comment>
<feature type="chain" id="PRO_5017783144" evidence="1">
    <location>
        <begin position="24"/>
        <end position="804"/>
    </location>
</feature>
<dbReference type="InterPro" id="IPR032534">
    <property type="entry name" value="EcxA_zinc-bd"/>
</dbReference>
<dbReference type="InterPro" id="IPR033413">
    <property type="entry name" value="DUF5117"/>
</dbReference>
<dbReference type="Gene3D" id="3.40.390.10">
    <property type="entry name" value="Collagenase (Catalytic Domain)"/>
    <property type="match status" value="1"/>
</dbReference>
<feature type="domain" description="EcxA zinc-binding" evidence="2">
    <location>
        <begin position="408"/>
        <end position="707"/>
    </location>
</feature>
<dbReference type="InterPro" id="IPR024079">
    <property type="entry name" value="MetalloPept_cat_dom_sf"/>
</dbReference>
<dbReference type="RefSeq" id="WP_116234793.1">
    <property type="nucleotide sequence ID" value="NZ_QRDP01000004.1"/>
</dbReference>
<dbReference type="PANTHER" id="PTHR38478">
    <property type="entry name" value="PEPTIDASE M1A AND M12B"/>
    <property type="match status" value="1"/>
</dbReference>
<feature type="signal peptide" evidence="1">
    <location>
        <begin position="1"/>
        <end position="23"/>
    </location>
</feature>
<organism evidence="4 5">
    <name type="scientific">Parasphingopyxis lamellibrachiae</name>
    <dbReference type="NCBI Taxonomy" id="680125"/>
    <lineage>
        <taxon>Bacteria</taxon>
        <taxon>Pseudomonadati</taxon>
        <taxon>Pseudomonadota</taxon>
        <taxon>Alphaproteobacteria</taxon>
        <taxon>Sphingomonadales</taxon>
        <taxon>Sphingomonadaceae</taxon>
        <taxon>Parasphingopyxis</taxon>
    </lineage>
</organism>
<dbReference type="AlphaFoldDB" id="A0A3D9FC41"/>
<name>A0A3D9FC41_9SPHN</name>
<dbReference type="Pfam" id="PF16313">
    <property type="entry name" value="DUF4953"/>
    <property type="match status" value="1"/>
</dbReference>
<dbReference type="OrthoDB" id="9776599at2"/>
<dbReference type="InterPro" id="IPR034032">
    <property type="entry name" value="Zn_MMP-like_bac"/>
</dbReference>
<dbReference type="GO" id="GO:0008237">
    <property type="term" value="F:metallopeptidase activity"/>
    <property type="evidence" value="ECO:0007669"/>
    <property type="project" value="InterPro"/>
</dbReference>
<evidence type="ECO:0000259" key="3">
    <source>
        <dbReference type="Pfam" id="PF17148"/>
    </source>
</evidence>
<keyword evidence="5" id="KW-1185">Reference proteome</keyword>
<dbReference type="Pfam" id="PF17148">
    <property type="entry name" value="DUF5117"/>
    <property type="match status" value="1"/>
</dbReference>
<evidence type="ECO:0000313" key="5">
    <source>
        <dbReference type="Proteomes" id="UP000256310"/>
    </source>
</evidence>
<feature type="domain" description="DUF5117" evidence="3">
    <location>
        <begin position="93"/>
        <end position="278"/>
    </location>
</feature>
<accession>A0A3D9FC41</accession>
<gene>
    <name evidence="4" type="ORF">DFR46_0235</name>
</gene>